<dbReference type="SMART" id="SM01065">
    <property type="entry name" value="CBM_2"/>
    <property type="match status" value="1"/>
</dbReference>
<comment type="similarity">
    <text evidence="1">Belongs to the glycerophosphoryl diester phosphodiesterase family.</text>
</comment>
<evidence type="ECO:0000259" key="2">
    <source>
        <dbReference type="PROSITE" id="PS51166"/>
    </source>
</evidence>
<feature type="domain" description="CBM20" evidence="2">
    <location>
        <begin position="1"/>
        <end position="113"/>
    </location>
</feature>
<dbReference type="InterPro" id="IPR002044">
    <property type="entry name" value="CBM20"/>
</dbReference>
<protein>
    <recommendedName>
        <fullName evidence="2">CBM20 domain-containing protein</fullName>
    </recommendedName>
</protein>
<dbReference type="GeneTree" id="ENSGT00940000170918"/>
<sequence length="156" mass="17535">METSQVNLTIRGETTPGEVIAVVGSCEALGNWSYQKAVTLHPIGDERHTWAVTISVPRGVVSTYRYFKGFFLKSKSAGGPCQVIVNLWETHHQPRTMSPTVAQQNIDDGEFGFHNGVKCVDSGWLTCQADIRLRLHYSKRPPVSITKKKFKKSRFR</sequence>
<dbReference type="Proteomes" id="UP000261380">
    <property type="component" value="Unplaced"/>
</dbReference>
<dbReference type="CDD" id="cd05814">
    <property type="entry name" value="CBM20_Prei4"/>
    <property type="match status" value="1"/>
</dbReference>
<dbReference type="PROSITE" id="PS51166">
    <property type="entry name" value="CBM20"/>
    <property type="match status" value="1"/>
</dbReference>
<keyword evidence="4" id="KW-1185">Reference proteome</keyword>
<evidence type="ECO:0000313" key="3">
    <source>
        <dbReference type="Ensembl" id="ENSXCOP00000010235.1"/>
    </source>
</evidence>
<reference evidence="3" key="1">
    <citation type="submission" date="2025-08" db="UniProtKB">
        <authorList>
            <consortium name="Ensembl"/>
        </authorList>
    </citation>
    <scope>IDENTIFICATION</scope>
</reference>
<dbReference type="STRING" id="32473.ENSXCOP00000010235"/>
<dbReference type="Ensembl" id="ENSXCOT00000010358.1">
    <property type="protein sequence ID" value="ENSXCOP00000010235.1"/>
    <property type="gene ID" value="ENSXCOG00000007767.1"/>
</dbReference>
<dbReference type="Gene3D" id="2.60.40.10">
    <property type="entry name" value="Immunoglobulins"/>
    <property type="match status" value="1"/>
</dbReference>
<evidence type="ECO:0000256" key="1">
    <source>
        <dbReference type="ARBA" id="ARBA00007277"/>
    </source>
</evidence>
<dbReference type="Pfam" id="PF00686">
    <property type="entry name" value="CBM_20"/>
    <property type="match status" value="1"/>
</dbReference>
<accession>A0A3B5LHZ9</accession>
<reference evidence="3" key="2">
    <citation type="submission" date="2025-09" db="UniProtKB">
        <authorList>
            <consortium name="Ensembl"/>
        </authorList>
    </citation>
    <scope>IDENTIFICATION</scope>
</reference>
<dbReference type="AlphaFoldDB" id="A0A3B5LHZ9"/>
<dbReference type="InterPro" id="IPR013784">
    <property type="entry name" value="Carb-bd-like_fold"/>
</dbReference>
<evidence type="ECO:0000313" key="4">
    <source>
        <dbReference type="Proteomes" id="UP000261380"/>
    </source>
</evidence>
<dbReference type="SUPFAM" id="SSF49452">
    <property type="entry name" value="Starch-binding domain-like"/>
    <property type="match status" value="1"/>
</dbReference>
<dbReference type="InterPro" id="IPR034839">
    <property type="entry name" value="CBM20_GPCPD1"/>
</dbReference>
<dbReference type="GO" id="GO:2001070">
    <property type="term" value="F:starch binding"/>
    <property type="evidence" value="ECO:0007669"/>
    <property type="project" value="InterPro"/>
</dbReference>
<organism evidence="3 4">
    <name type="scientific">Xiphophorus couchianus</name>
    <name type="common">Monterrey platyfish</name>
    <dbReference type="NCBI Taxonomy" id="32473"/>
    <lineage>
        <taxon>Eukaryota</taxon>
        <taxon>Metazoa</taxon>
        <taxon>Chordata</taxon>
        <taxon>Craniata</taxon>
        <taxon>Vertebrata</taxon>
        <taxon>Euteleostomi</taxon>
        <taxon>Actinopterygii</taxon>
        <taxon>Neopterygii</taxon>
        <taxon>Teleostei</taxon>
        <taxon>Neoteleostei</taxon>
        <taxon>Acanthomorphata</taxon>
        <taxon>Ovalentaria</taxon>
        <taxon>Atherinomorphae</taxon>
        <taxon>Cyprinodontiformes</taxon>
        <taxon>Poeciliidae</taxon>
        <taxon>Poeciliinae</taxon>
        <taxon>Xiphophorus</taxon>
    </lineage>
</organism>
<name>A0A3B5LHZ9_9TELE</name>
<dbReference type="InterPro" id="IPR013783">
    <property type="entry name" value="Ig-like_fold"/>
</dbReference>
<proteinExistence type="inferred from homology"/>
<dbReference type="FunFam" id="2.60.40.10:FF:000752">
    <property type="entry name" value="Putative glycerophosphocholine phosphodiesterase GPCPD1"/>
    <property type="match status" value="1"/>
</dbReference>